<evidence type="ECO:0000313" key="2">
    <source>
        <dbReference type="Proteomes" id="UP000182360"/>
    </source>
</evidence>
<protein>
    <submittedName>
        <fullName evidence="1">Uncharacterized protein</fullName>
    </submittedName>
</protein>
<organism evidence="1 2">
    <name type="scientific">Treponema bryantii</name>
    <dbReference type="NCBI Taxonomy" id="163"/>
    <lineage>
        <taxon>Bacteria</taxon>
        <taxon>Pseudomonadati</taxon>
        <taxon>Spirochaetota</taxon>
        <taxon>Spirochaetia</taxon>
        <taxon>Spirochaetales</taxon>
        <taxon>Treponemataceae</taxon>
        <taxon>Treponema</taxon>
    </lineage>
</organism>
<reference evidence="1 2" key="1">
    <citation type="submission" date="2016-10" db="EMBL/GenBank/DDBJ databases">
        <authorList>
            <person name="de Groot N.N."/>
        </authorList>
    </citation>
    <scope>NUCLEOTIDE SEQUENCE [LARGE SCALE GENOMIC DNA]</scope>
    <source>
        <strain evidence="1 2">B25</strain>
    </source>
</reference>
<dbReference type="RefSeq" id="WP_074640686.1">
    <property type="nucleotide sequence ID" value="NZ_FOFU01000001.1"/>
</dbReference>
<dbReference type="Proteomes" id="UP000182360">
    <property type="component" value="Unassembled WGS sequence"/>
</dbReference>
<dbReference type="AlphaFoldDB" id="A0A1H9B5Y2"/>
<proteinExistence type="predicted"/>
<dbReference type="EMBL" id="FOFU01000001">
    <property type="protein sequence ID" value="SEP83658.1"/>
    <property type="molecule type" value="Genomic_DNA"/>
</dbReference>
<name>A0A1H9B5Y2_9SPIR</name>
<sequence>MEQMLKRPKVGKRLEQKLADRKADSVFSYTNYLDWLMYMKEETEFKKFQIMLEKLCNNWLIKPKEKLQMLMFFYPMFEKKVESVRNELAKKNKKLNFECKPVMALIWGY</sequence>
<accession>A0A1H9B5Y2</accession>
<keyword evidence="2" id="KW-1185">Reference proteome</keyword>
<evidence type="ECO:0000313" key="1">
    <source>
        <dbReference type="EMBL" id="SEP83658.1"/>
    </source>
</evidence>
<gene>
    <name evidence="1" type="ORF">SAMN04487977_101568</name>
</gene>